<evidence type="ECO:0000256" key="7">
    <source>
        <dbReference type="ARBA" id="ARBA00023136"/>
    </source>
</evidence>
<keyword evidence="7 10" id="KW-0472">Membrane</keyword>
<evidence type="ECO:0000256" key="9">
    <source>
        <dbReference type="ARBA" id="ARBA00023224"/>
    </source>
</evidence>
<evidence type="ECO:0000256" key="3">
    <source>
        <dbReference type="ARBA" id="ARBA00022606"/>
    </source>
</evidence>
<evidence type="ECO:0000256" key="8">
    <source>
        <dbReference type="ARBA" id="ARBA00023170"/>
    </source>
</evidence>
<evidence type="ECO:0000313" key="11">
    <source>
        <dbReference type="EMBL" id="CAG9859225.1"/>
    </source>
</evidence>
<keyword evidence="5" id="KW-0552">Olfaction</keyword>
<dbReference type="PANTHER" id="PTHR21137:SF35">
    <property type="entry name" value="ODORANT RECEPTOR 19A-RELATED"/>
    <property type="match status" value="1"/>
</dbReference>
<evidence type="ECO:0000256" key="5">
    <source>
        <dbReference type="ARBA" id="ARBA00022725"/>
    </source>
</evidence>
<gene>
    <name evidence="11" type="ORF">PHYEVI_LOCUS5599</name>
</gene>
<organism evidence="11 12">
    <name type="scientific">Phyllotreta striolata</name>
    <name type="common">Striped flea beetle</name>
    <name type="synonym">Crioceris striolata</name>
    <dbReference type="NCBI Taxonomy" id="444603"/>
    <lineage>
        <taxon>Eukaryota</taxon>
        <taxon>Metazoa</taxon>
        <taxon>Ecdysozoa</taxon>
        <taxon>Arthropoda</taxon>
        <taxon>Hexapoda</taxon>
        <taxon>Insecta</taxon>
        <taxon>Pterygota</taxon>
        <taxon>Neoptera</taxon>
        <taxon>Endopterygota</taxon>
        <taxon>Coleoptera</taxon>
        <taxon>Polyphaga</taxon>
        <taxon>Cucujiformia</taxon>
        <taxon>Chrysomeloidea</taxon>
        <taxon>Chrysomelidae</taxon>
        <taxon>Galerucinae</taxon>
        <taxon>Alticini</taxon>
        <taxon>Phyllotreta</taxon>
    </lineage>
</organism>
<evidence type="ECO:0000256" key="6">
    <source>
        <dbReference type="ARBA" id="ARBA00022989"/>
    </source>
</evidence>
<feature type="non-terminal residue" evidence="11">
    <location>
        <position position="1"/>
    </location>
</feature>
<evidence type="ECO:0000256" key="2">
    <source>
        <dbReference type="ARBA" id="ARBA00022475"/>
    </source>
</evidence>
<dbReference type="EMBL" id="OU900095">
    <property type="protein sequence ID" value="CAG9859225.1"/>
    <property type="molecule type" value="Genomic_DNA"/>
</dbReference>
<keyword evidence="2" id="KW-1003">Cell membrane</keyword>
<dbReference type="Pfam" id="PF02949">
    <property type="entry name" value="7tm_6"/>
    <property type="match status" value="1"/>
</dbReference>
<dbReference type="GO" id="GO:0007165">
    <property type="term" value="P:signal transduction"/>
    <property type="evidence" value="ECO:0007669"/>
    <property type="project" value="UniProtKB-KW"/>
</dbReference>
<dbReference type="PANTHER" id="PTHR21137">
    <property type="entry name" value="ODORANT RECEPTOR"/>
    <property type="match status" value="1"/>
</dbReference>
<evidence type="ECO:0000256" key="4">
    <source>
        <dbReference type="ARBA" id="ARBA00022692"/>
    </source>
</evidence>
<keyword evidence="6 10" id="KW-1133">Transmembrane helix</keyword>
<dbReference type="GO" id="GO:0005549">
    <property type="term" value="F:odorant binding"/>
    <property type="evidence" value="ECO:0007669"/>
    <property type="project" value="InterPro"/>
</dbReference>
<keyword evidence="3" id="KW-0716">Sensory transduction</keyword>
<protein>
    <submittedName>
        <fullName evidence="11">Uncharacterized protein</fullName>
    </submittedName>
</protein>
<feature type="transmembrane region" description="Helical" evidence="10">
    <location>
        <begin position="67"/>
        <end position="88"/>
    </location>
</feature>
<evidence type="ECO:0000256" key="10">
    <source>
        <dbReference type="SAM" id="Phobius"/>
    </source>
</evidence>
<dbReference type="AlphaFoldDB" id="A0A9N9TIG7"/>
<keyword evidence="4 10" id="KW-0812">Transmembrane</keyword>
<dbReference type="InterPro" id="IPR004117">
    <property type="entry name" value="7tm6_olfct_rcpt"/>
</dbReference>
<feature type="transmembrane region" description="Helical" evidence="10">
    <location>
        <begin position="34"/>
        <end position="55"/>
    </location>
</feature>
<reference evidence="11" key="1">
    <citation type="submission" date="2022-01" db="EMBL/GenBank/DDBJ databases">
        <authorList>
            <person name="King R."/>
        </authorList>
    </citation>
    <scope>NUCLEOTIDE SEQUENCE</scope>
</reference>
<evidence type="ECO:0000313" key="12">
    <source>
        <dbReference type="Proteomes" id="UP001153712"/>
    </source>
</evidence>
<dbReference type="GO" id="GO:0005886">
    <property type="term" value="C:plasma membrane"/>
    <property type="evidence" value="ECO:0007669"/>
    <property type="project" value="UniProtKB-SubCell"/>
</dbReference>
<proteinExistence type="predicted"/>
<dbReference type="Proteomes" id="UP001153712">
    <property type="component" value="Chromosome 2"/>
</dbReference>
<accession>A0A9N9TIG7</accession>
<keyword evidence="8" id="KW-0675">Receptor</keyword>
<keyword evidence="12" id="KW-1185">Reference proteome</keyword>
<comment type="subcellular location">
    <subcellularLocation>
        <location evidence="1">Cell membrane</location>
        <topology evidence="1">Multi-pass membrane protein</topology>
    </subcellularLocation>
</comment>
<dbReference type="OrthoDB" id="6764485at2759"/>
<sequence>EALQNDVYEILKFTITQHFNIFRHLENFINKHKIAMVLSSTSVIIAIGSSSYFIYAKIHPDINISMIIYMGTSVIFALIFLNYSQLLINDCDDFYMALCECPWIYWNKKNRQIYHLMLVLLKKPMYLSVTGQVFNRVYLITLLRFGYSMFAFARGLTSKQK</sequence>
<evidence type="ECO:0000256" key="1">
    <source>
        <dbReference type="ARBA" id="ARBA00004651"/>
    </source>
</evidence>
<keyword evidence="9" id="KW-0807">Transducer</keyword>
<name>A0A9N9TIG7_PHYSR</name>
<dbReference type="GO" id="GO:0004984">
    <property type="term" value="F:olfactory receptor activity"/>
    <property type="evidence" value="ECO:0007669"/>
    <property type="project" value="InterPro"/>
</dbReference>